<dbReference type="SUPFAM" id="SSF69060">
    <property type="entry name" value="Arp2/3 complex 21 kDa subunit ARPC3"/>
    <property type="match status" value="1"/>
</dbReference>
<keyword evidence="3" id="KW-0963">Cytoplasm</keyword>
<keyword evidence="4" id="KW-0009">Actin-binding</keyword>
<evidence type="ECO:0000313" key="7">
    <source>
        <dbReference type="Proteomes" id="UP000233837"/>
    </source>
</evidence>
<dbReference type="Pfam" id="PF04062">
    <property type="entry name" value="P21-Arc"/>
    <property type="match status" value="1"/>
</dbReference>
<reference evidence="6 7" key="1">
    <citation type="journal article" date="2016" name="Sci. Rep.">
        <title>The Dendrobium catenatum Lindl. genome sequence provides insights into polysaccharide synthase, floral development and adaptive evolution.</title>
        <authorList>
            <person name="Zhang G.Q."/>
            <person name="Xu Q."/>
            <person name="Bian C."/>
            <person name="Tsai W.C."/>
            <person name="Yeh C.M."/>
            <person name="Liu K.W."/>
            <person name="Yoshida K."/>
            <person name="Zhang L.S."/>
            <person name="Chang S.B."/>
            <person name="Chen F."/>
            <person name="Shi Y."/>
            <person name="Su Y.Y."/>
            <person name="Zhang Y.Q."/>
            <person name="Chen L.J."/>
            <person name="Yin Y."/>
            <person name="Lin M."/>
            <person name="Huang H."/>
            <person name="Deng H."/>
            <person name="Wang Z.W."/>
            <person name="Zhu S.L."/>
            <person name="Zhao X."/>
            <person name="Deng C."/>
            <person name="Niu S.C."/>
            <person name="Huang J."/>
            <person name="Wang M."/>
            <person name="Liu G.H."/>
            <person name="Yang H.J."/>
            <person name="Xiao X.J."/>
            <person name="Hsiao Y.Y."/>
            <person name="Wu W.L."/>
            <person name="Chen Y.Y."/>
            <person name="Mitsuda N."/>
            <person name="Ohme-Takagi M."/>
            <person name="Luo Y.B."/>
            <person name="Van de Peer Y."/>
            <person name="Liu Z.J."/>
        </authorList>
    </citation>
    <scope>NUCLEOTIDE SEQUENCE [LARGE SCALE GENOMIC DNA]</scope>
    <source>
        <tissue evidence="6">The whole plant</tissue>
    </source>
</reference>
<dbReference type="GO" id="GO:0034314">
    <property type="term" value="P:Arp2/3 complex-mediated actin nucleation"/>
    <property type="evidence" value="ECO:0007669"/>
    <property type="project" value="InterPro"/>
</dbReference>
<dbReference type="Gene3D" id="1.10.1760.10">
    <property type="entry name" value="Actin-related protein 2/3 complex subunit 3"/>
    <property type="match status" value="1"/>
</dbReference>
<dbReference type="Proteomes" id="UP000233837">
    <property type="component" value="Unassembled WGS sequence"/>
</dbReference>
<dbReference type="InterPro" id="IPR036753">
    <property type="entry name" value="ARPC3_sf"/>
</dbReference>
<evidence type="ECO:0000313" key="6">
    <source>
        <dbReference type="EMBL" id="PKU85911.1"/>
    </source>
</evidence>
<dbReference type="GO" id="GO:0005885">
    <property type="term" value="C:Arp2/3 protein complex"/>
    <property type="evidence" value="ECO:0007669"/>
    <property type="project" value="InterPro"/>
</dbReference>
<accession>A0A2I0XDC2</accession>
<evidence type="ECO:0000256" key="4">
    <source>
        <dbReference type="ARBA" id="ARBA00023203"/>
    </source>
</evidence>
<evidence type="ECO:0000256" key="1">
    <source>
        <dbReference type="ARBA" id="ARBA00004245"/>
    </source>
</evidence>
<evidence type="ECO:0000256" key="2">
    <source>
        <dbReference type="ARBA" id="ARBA00010856"/>
    </source>
</evidence>
<gene>
    <name evidence="6" type="primary">ARPC3</name>
    <name evidence="6" type="ORF">MA16_Dca011842</name>
</gene>
<evidence type="ECO:0000256" key="5">
    <source>
        <dbReference type="ARBA" id="ARBA00023212"/>
    </source>
</evidence>
<dbReference type="InterPro" id="IPR007204">
    <property type="entry name" value="ARPC3"/>
</dbReference>
<evidence type="ECO:0000256" key="3">
    <source>
        <dbReference type="ARBA" id="ARBA00022490"/>
    </source>
</evidence>
<comment type="subcellular location">
    <subcellularLocation>
        <location evidence="1">Cytoplasm</location>
        <location evidence="1">Cytoskeleton</location>
    </subcellularLocation>
</comment>
<protein>
    <submittedName>
        <fullName evidence="6">Actin-related protein 2/3 complex subunit 3</fullName>
    </submittedName>
</protein>
<name>A0A2I0XDC2_9ASPA</name>
<dbReference type="GO" id="GO:0030833">
    <property type="term" value="P:regulation of actin filament polymerization"/>
    <property type="evidence" value="ECO:0007669"/>
    <property type="project" value="InterPro"/>
</dbReference>
<proteinExistence type="inferred from homology"/>
<keyword evidence="5" id="KW-0206">Cytoskeleton</keyword>
<dbReference type="STRING" id="906689.A0A2I0XDC2"/>
<dbReference type="EMBL" id="KZ501955">
    <property type="protein sequence ID" value="PKU85911.1"/>
    <property type="molecule type" value="Genomic_DNA"/>
</dbReference>
<keyword evidence="7" id="KW-1185">Reference proteome</keyword>
<dbReference type="AlphaFoldDB" id="A0A2I0XDC2"/>
<comment type="similarity">
    <text evidence="2">Belongs to the ARPC3 family.</text>
</comment>
<sequence length="112" mass="13069">MGFICGSKSVEAEWTHKPRLTWAKQIGKFITMNEEHYTLRGPAPVTDQGFLKKLILSSKVIFRLCRNYLKQRREETSGRLLSRAYWSNGPFNKWWLAFAKRRFVDVIVTCGA</sequence>
<reference evidence="6 7" key="2">
    <citation type="journal article" date="2017" name="Nature">
        <title>The Apostasia genome and the evolution of orchids.</title>
        <authorList>
            <person name="Zhang G.Q."/>
            <person name="Liu K.W."/>
            <person name="Li Z."/>
            <person name="Lohaus R."/>
            <person name="Hsiao Y.Y."/>
            <person name="Niu S.C."/>
            <person name="Wang J.Y."/>
            <person name="Lin Y.C."/>
            <person name="Xu Q."/>
            <person name="Chen L.J."/>
            <person name="Yoshida K."/>
            <person name="Fujiwara S."/>
            <person name="Wang Z.W."/>
            <person name="Zhang Y.Q."/>
            <person name="Mitsuda N."/>
            <person name="Wang M."/>
            <person name="Liu G.H."/>
            <person name="Pecoraro L."/>
            <person name="Huang H.X."/>
            <person name="Xiao X.J."/>
            <person name="Lin M."/>
            <person name="Wu X.Y."/>
            <person name="Wu W.L."/>
            <person name="Chen Y.Y."/>
            <person name="Chang S.B."/>
            <person name="Sakamoto S."/>
            <person name="Ohme-Takagi M."/>
            <person name="Yagi M."/>
            <person name="Zeng S.J."/>
            <person name="Shen C.Y."/>
            <person name="Yeh C.M."/>
            <person name="Luo Y.B."/>
            <person name="Tsai W.C."/>
            <person name="Van de Peer Y."/>
            <person name="Liu Z.J."/>
        </authorList>
    </citation>
    <scope>NUCLEOTIDE SEQUENCE [LARGE SCALE GENOMIC DNA]</scope>
    <source>
        <tissue evidence="6">The whole plant</tissue>
    </source>
</reference>
<dbReference type="GO" id="GO:0003779">
    <property type="term" value="F:actin binding"/>
    <property type="evidence" value="ECO:0007669"/>
    <property type="project" value="UniProtKB-KW"/>
</dbReference>
<organism evidence="6 7">
    <name type="scientific">Dendrobium catenatum</name>
    <dbReference type="NCBI Taxonomy" id="906689"/>
    <lineage>
        <taxon>Eukaryota</taxon>
        <taxon>Viridiplantae</taxon>
        <taxon>Streptophyta</taxon>
        <taxon>Embryophyta</taxon>
        <taxon>Tracheophyta</taxon>
        <taxon>Spermatophyta</taxon>
        <taxon>Magnoliopsida</taxon>
        <taxon>Liliopsida</taxon>
        <taxon>Asparagales</taxon>
        <taxon>Orchidaceae</taxon>
        <taxon>Epidendroideae</taxon>
        <taxon>Malaxideae</taxon>
        <taxon>Dendrobiinae</taxon>
        <taxon>Dendrobium</taxon>
    </lineage>
</organism>